<evidence type="ECO:0000313" key="1">
    <source>
        <dbReference type="EMBL" id="AMQ56234.1"/>
    </source>
</evidence>
<dbReference type="KEGG" id="alm:AO498_07385"/>
<reference evidence="1 2" key="2">
    <citation type="journal article" date="2016" name="Genome Announc.">
        <title>Complete Genome Sequence of Algoriphagus sp. Strain M8-2, Isolated from a Brackish Lake.</title>
        <authorList>
            <person name="Muraguchi Y."/>
            <person name="Kushimoto K."/>
            <person name="Ohtsubo Y."/>
            <person name="Suzuki T."/>
            <person name="Dohra H."/>
            <person name="Kimbara K."/>
            <person name="Shintani M."/>
        </authorList>
    </citation>
    <scope>NUCLEOTIDE SEQUENCE [LARGE SCALE GENOMIC DNA]</scope>
    <source>
        <strain evidence="1 2">M8-2</strain>
    </source>
</reference>
<gene>
    <name evidence="1" type="ORF">AO498_07385</name>
</gene>
<proteinExistence type="predicted"/>
<protein>
    <submittedName>
        <fullName evidence="1">Uncharacterized protein</fullName>
    </submittedName>
</protein>
<dbReference type="Proteomes" id="UP000073816">
    <property type="component" value="Chromosome"/>
</dbReference>
<dbReference type="EMBL" id="CP012836">
    <property type="protein sequence ID" value="AMQ56234.1"/>
    <property type="molecule type" value="Genomic_DNA"/>
</dbReference>
<dbReference type="AlphaFoldDB" id="A0A142EM79"/>
<evidence type="ECO:0000313" key="2">
    <source>
        <dbReference type="Proteomes" id="UP000073816"/>
    </source>
</evidence>
<name>A0A142EM79_9BACT</name>
<reference evidence="2" key="1">
    <citation type="submission" date="2015-09" db="EMBL/GenBank/DDBJ databases">
        <title>Complete sequence of Algoriphagus sp. M8-2.</title>
        <authorList>
            <person name="Shintani M."/>
        </authorList>
    </citation>
    <scope>NUCLEOTIDE SEQUENCE [LARGE SCALE GENOMIC DNA]</scope>
    <source>
        <strain evidence="2">M8-2</strain>
    </source>
</reference>
<dbReference type="PATRIC" id="fig|1727163.4.peg.1534"/>
<dbReference type="STRING" id="1727163.AO498_07385"/>
<keyword evidence="2" id="KW-1185">Reference proteome</keyword>
<accession>A0A142EM79</accession>
<sequence length="112" mass="12913">MLMKRQITSALLLTQWILGLSLMVLFPAKSQAEQEFSKQTVLEIGEHDGNELGTLPESSGFEAESKVFFGNFSLQEYPLTRCFKSQFLNPHYSDSAPLFDVKTTFFYFFHTW</sequence>
<organism evidence="1 2">
    <name type="scientific">Algoriphagus sanaruensis</name>
    <dbReference type="NCBI Taxonomy" id="1727163"/>
    <lineage>
        <taxon>Bacteria</taxon>
        <taxon>Pseudomonadati</taxon>
        <taxon>Bacteroidota</taxon>
        <taxon>Cytophagia</taxon>
        <taxon>Cytophagales</taxon>
        <taxon>Cyclobacteriaceae</taxon>
        <taxon>Algoriphagus</taxon>
    </lineage>
</organism>